<reference evidence="2 3" key="1">
    <citation type="submission" date="2010-07" db="EMBL/GenBank/DDBJ databases">
        <title>The draft genome of Paenibacillus curdlanolyticus YK9.</title>
        <authorList>
            <consortium name="US DOE Joint Genome Institute (JGI-PGF)"/>
            <person name="Lucas S."/>
            <person name="Copeland A."/>
            <person name="Lapidus A."/>
            <person name="Cheng J.-F."/>
            <person name="Bruce D."/>
            <person name="Goodwin L."/>
            <person name="Pitluck S."/>
            <person name="Land M.L."/>
            <person name="Hauser L."/>
            <person name="Chang Y.-J."/>
            <person name="Jeffries C."/>
            <person name="Anderson I.J."/>
            <person name="Johnson E."/>
            <person name="Loganathan U."/>
            <person name="Mulhopadhyay B."/>
            <person name="Kyrpides N."/>
            <person name="Woyke T.J."/>
        </authorList>
    </citation>
    <scope>NUCLEOTIDE SEQUENCE [LARGE SCALE GENOMIC DNA]</scope>
    <source>
        <strain evidence="2 3">YK9</strain>
    </source>
</reference>
<dbReference type="STRING" id="717606.PaecuDRAFT_1023"/>
<feature type="domain" description="Butirosin biosynthesis protein H N-terminal" evidence="1">
    <location>
        <begin position="15"/>
        <end position="147"/>
    </location>
</feature>
<name>E0I5V1_9BACL</name>
<organism evidence="2 3">
    <name type="scientific">Paenibacillus curdlanolyticus YK9</name>
    <dbReference type="NCBI Taxonomy" id="717606"/>
    <lineage>
        <taxon>Bacteria</taxon>
        <taxon>Bacillati</taxon>
        <taxon>Bacillota</taxon>
        <taxon>Bacilli</taxon>
        <taxon>Bacillales</taxon>
        <taxon>Paenibacillaceae</taxon>
        <taxon>Paenibacillus</taxon>
    </lineage>
</organism>
<evidence type="ECO:0000259" key="1">
    <source>
        <dbReference type="Pfam" id="PF14399"/>
    </source>
</evidence>
<proteinExistence type="predicted"/>
<dbReference type="RefSeq" id="WP_006037038.1">
    <property type="nucleotide sequence ID" value="NZ_AEDD01000002.1"/>
</dbReference>
<dbReference type="InterPro" id="IPR026935">
    <property type="entry name" value="BtrH_N"/>
</dbReference>
<sequence>MSIVIPQMTVQPGSHCLFASIRTMLAAGYDVNLSEAEIYFRCDGMNVEYHPTTNPYWLGRSGDEMLRHMNWDGPARMQYSFEAGAWSDQGQFIADIKDELAAGRPVILFALSGFLTYHAIYRDNPSRPHVVVLYGIDEANDTVELIDSFLLEYSGEAHTYQGSASLSDVMKGLYGVGFLSGLKSSFSSEEHDFMSVLHERINRFLTAQSSPDGSSRHGLQAYYGFVEGLEKAAELDADSFTNVCKEAYYCLRIGSVMHQWSYFMELVQEFPDAFRLGPDAWLKRFEAEHLDWKKHLLNIYKFGLRSNRSGWPALLNQTRQLLDRQQSLLVQFVDDMIVQVKQ</sequence>
<evidence type="ECO:0000313" key="2">
    <source>
        <dbReference type="EMBL" id="EFM12343.1"/>
    </source>
</evidence>
<dbReference type="Proteomes" id="UP000005387">
    <property type="component" value="Unassembled WGS sequence"/>
</dbReference>
<dbReference type="EMBL" id="AEDD01000002">
    <property type="protein sequence ID" value="EFM12343.1"/>
    <property type="molecule type" value="Genomic_DNA"/>
</dbReference>
<keyword evidence="3" id="KW-1185">Reference proteome</keyword>
<accession>E0I5V1</accession>
<dbReference type="OrthoDB" id="2541760at2"/>
<dbReference type="AlphaFoldDB" id="E0I5V1"/>
<gene>
    <name evidence="2" type="ORF">PaecuDRAFT_1023</name>
</gene>
<dbReference type="eggNOG" id="ENOG503063X">
    <property type="taxonomic scope" value="Bacteria"/>
</dbReference>
<dbReference type="Gene3D" id="3.90.70.10">
    <property type="entry name" value="Cysteine proteinases"/>
    <property type="match status" value="1"/>
</dbReference>
<dbReference type="Pfam" id="PF14399">
    <property type="entry name" value="BtrH_N"/>
    <property type="match status" value="1"/>
</dbReference>
<evidence type="ECO:0000313" key="3">
    <source>
        <dbReference type="Proteomes" id="UP000005387"/>
    </source>
</evidence>
<protein>
    <recommendedName>
        <fullName evidence="1">Butirosin biosynthesis protein H N-terminal domain-containing protein</fullName>
    </recommendedName>
</protein>